<keyword evidence="2" id="KW-1185">Reference proteome</keyword>
<comment type="caution">
    <text evidence="1">The sequence shown here is derived from an EMBL/GenBank/DDBJ whole genome shotgun (WGS) entry which is preliminary data.</text>
</comment>
<dbReference type="Proteomes" id="UP001172386">
    <property type="component" value="Unassembled WGS sequence"/>
</dbReference>
<gene>
    <name evidence="1" type="ORF">H2198_006936</name>
</gene>
<protein>
    <submittedName>
        <fullName evidence="1">Uncharacterized protein</fullName>
    </submittedName>
</protein>
<evidence type="ECO:0000313" key="2">
    <source>
        <dbReference type="Proteomes" id="UP001172386"/>
    </source>
</evidence>
<organism evidence="1 2">
    <name type="scientific">Neophaeococcomyces mojaviensis</name>
    <dbReference type="NCBI Taxonomy" id="3383035"/>
    <lineage>
        <taxon>Eukaryota</taxon>
        <taxon>Fungi</taxon>
        <taxon>Dikarya</taxon>
        <taxon>Ascomycota</taxon>
        <taxon>Pezizomycotina</taxon>
        <taxon>Eurotiomycetes</taxon>
        <taxon>Chaetothyriomycetidae</taxon>
        <taxon>Chaetothyriales</taxon>
        <taxon>Chaetothyriales incertae sedis</taxon>
        <taxon>Neophaeococcomyces</taxon>
    </lineage>
</organism>
<dbReference type="EMBL" id="JAPDRQ010000136">
    <property type="protein sequence ID" value="KAJ9653948.1"/>
    <property type="molecule type" value="Genomic_DNA"/>
</dbReference>
<proteinExistence type="predicted"/>
<reference evidence="1" key="1">
    <citation type="submission" date="2022-10" db="EMBL/GenBank/DDBJ databases">
        <title>Culturing micro-colonial fungi from biological soil crusts in the Mojave desert and describing Neophaeococcomyces mojavensis, and introducing the new genera and species Taxawa tesnikishii.</title>
        <authorList>
            <person name="Kurbessoian T."/>
            <person name="Stajich J.E."/>
        </authorList>
    </citation>
    <scope>NUCLEOTIDE SEQUENCE</scope>
    <source>
        <strain evidence="1">JES_112</strain>
    </source>
</reference>
<evidence type="ECO:0000313" key="1">
    <source>
        <dbReference type="EMBL" id="KAJ9653948.1"/>
    </source>
</evidence>
<sequence>MLWPIFGVLDSTSTTPFQWYHNSTLSIAQADLTSTLRKLPPTCLTSLSVQAWTMPLFDSLEAESAGPISRKRTHAQITRSSSRSITPPPSKRRRTSTNHSQPATPFSLERSASTSPPPRFIGDGLDFRRPTTSAMAQAQEHTTIDLTLDSDDDDISVTASLRTSSRTASTAAERRSRRRTRQRLRNDEAHGRAPPFDQNQHQEAREVIDLSSSDVDEDNRGGRSRTQAVSLASSPEIQIVGERHLTRRPSLPPFADLVGEPPGLRRADAQTFPNTTFAGTIQQMATNIIGGFASGNAPPAAFGRFIPMHPHLRNFREYFRRSTDMPTPLDPGIYDDDDDFGSVYLDYEAGGLEILDPGDQDVIPIASDYKPPPPAREGFTRNIEEDNTDDILVCVACEEALTTGDEDVKQQVWVLKKCGHVYCGECASQRISARGGNNRDRKKAKQPKLDIYKFCRAEGCKEKITAKTGMFQLYL</sequence>
<accession>A0ACC3A1V3</accession>
<name>A0ACC3A1V3_9EURO</name>